<dbReference type="SUPFAM" id="SSF52540">
    <property type="entry name" value="P-loop containing nucleoside triphosphate hydrolases"/>
    <property type="match status" value="1"/>
</dbReference>
<evidence type="ECO:0000256" key="4">
    <source>
        <dbReference type="SAM" id="Phobius"/>
    </source>
</evidence>
<feature type="transmembrane region" description="Helical" evidence="4">
    <location>
        <begin position="70"/>
        <end position="87"/>
    </location>
</feature>
<evidence type="ECO:0000313" key="7">
    <source>
        <dbReference type="EMBL" id="CLX12740.1"/>
    </source>
</evidence>
<dbReference type="Gene3D" id="3.30.420.10">
    <property type="entry name" value="Ribonuclease H-like superfamily/Ribonuclease H"/>
    <property type="match status" value="1"/>
</dbReference>
<evidence type="ECO:0000313" key="9">
    <source>
        <dbReference type="Proteomes" id="UP000046947"/>
    </source>
</evidence>
<evidence type="ECO:0000313" key="8">
    <source>
        <dbReference type="EMBL" id="OMH53782.1"/>
    </source>
</evidence>
<dbReference type="SUPFAM" id="SSF53098">
    <property type="entry name" value="Ribonuclease H-like"/>
    <property type="match status" value="1"/>
</dbReference>
<evidence type="ECO:0000256" key="2">
    <source>
        <dbReference type="ARBA" id="ARBA00009277"/>
    </source>
</evidence>
<dbReference type="EMBL" id="LWDQ01000003">
    <property type="protein sequence ID" value="OMH53782.1"/>
    <property type="molecule type" value="Genomic_DNA"/>
</dbReference>
<proteinExistence type="inferred from homology"/>
<dbReference type="InterPro" id="IPR054353">
    <property type="entry name" value="IstA-like_C"/>
</dbReference>
<evidence type="ECO:0000256" key="1">
    <source>
        <dbReference type="ARBA" id="ARBA00008059"/>
    </source>
</evidence>
<dbReference type="PANTHER" id="PTHR35004">
    <property type="entry name" value="TRANSPOSASE RV3428C-RELATED"/>
    <property type="match status" value="1"/>
</dbReference>
<dbReference type="PROSITE" id="PS50994">
    <property type="entry name" value="INTEGRASE"/>
    <property type="match status" value="1"/>
</dbReference>
<dbReference type="NCBIfam" id="NF033546">
    <property type="entry name" value="transpos_IS21"/>
    <property type="match status" value="1"/>
</dbReference>
<evidence type="ECO:0000313" key="10">
    <source>
        <dbReference type="Proteomes" id="UP000050139"/>
    </source>
</evidence>
<dbReference type="PANTHER" id="PTHR35004:SF8">
    <property type="entry name" value="TRANSPOSASE RV3428C-RELATED"/>
    <property type="match status" value="1"/>
</dbReference>
<dbReference type="InterPro" id="IPR002611">
    <property type="entry name" value="IstB_ATP-bd"/>
</dbReference>
<dbReference type="EMBL" id="CFOH01000538">
    <property type="protein sequence ID" value="CFE60419.1"/>
    <property type="molecule type" value="Genomic_DNA"/>
</dbReference>
<reference evidence="7 10" key="2">
    <citation type="submission" date="2015-03" db="EMBL/GenBank/DDBJ databases">
        <authorList>
            <consortium name="Pathogen Informatics"/>
            <person name="Murphy D."/>
        </authorList>
    </citation>
    <scope>NUCLEOTIDE SEQUENCE [LARGE SCALE GENOMIC DNA]</scope>
    <source>
        <strain evidence="7 10">0268S</strain>
    </source>
</reference>
<comment type="similarity">
    <text evidence="1">Belongs to the IS21/IS1162 putative ATP-binding protein family.</text>
</comment>
<dbReference type="InterPro" id="IPR012337">
    <property type="entry name" value="RNaseH-like_sf"/>
</dbReference>
<dbReference type="InterPro" id="IPR047661">
    <property type="entry name" value="IstB"/>
</dbReference>
<gene>
    <name evidence="8" type="primary">dnaA_3</name>
    <name evidence="8" type="ORF">A4S10_04121</name>
    <name evidence="6" type="ORF">ERS007688_02870</name>
    <name evidence="7" type="ORF">ERS094118_04072</name>
</gene>
<reference evidence="8 11" key="4">
    <citation type="submission" date="2017-02" db="EMBL/GenBank/DDBJ databases">
        <title>Protein polymorphisms may explain contrasting epidemiological fitness of two variants of a multidrug-resistant Mycobacterium tuberculosis strain.</title>
        <authorList>
            <person name="Bigi M.M."/>
            <person name="Lopez B."/>
            <person name="Blanco F.C."/>
            <person name="Sasiain M.C."/>
            <person name="De La Barrera S."/>
            <person name="Ritacco V."/>
            <person name="Bigi F."/>
            <person name="Soria M.A."/>
        </authorList>
    </citation>
    <scope>NUCLEOTIDE SEQUENCE [LARGE SCALE GENOMIC DNA]</scope>
    <source>
        <strain evidence="8 11">6548</strain>
    </source>
</reference>
<dbReference type="GO" id="GO:0015074">
    <property type="term" value="P:DNA integration"/>
    <property type="evidence" value="ECO:0007669"/>
    <property type="project" value="InterPro"/>
</dbReference>
<dbReference type="Gene3D" id="3.40.50.300">
    <property type="entry name" value="P-loop containing nucleotide triphosphate hydrolases"/>
    <property type="match status" value="1"/>
</dbReference>
<dbReference type="Proteomes" id="UP000189452">
    <property type="component" value="Unassembled WGS sequence"/>
</dbReference>
<accession>A0A0E7TNJ0</accession>
<name>A0A0E7TNJ0_MYCTX</name>
<comment type="similarity">
    <text evidence="2">Belongs to the transposase IS21/IS408/IS1162 family.</text>
</comment>
<feature type="domain" description="Integrase catalytic" evidence="5">
    <location>
        <begin position="40"/>
        <end position="220"/>
    </location>
</feature>
<dbReference type="Pfam" id="PF00665">
    <property type="entry name" value="rve"/>
    <property type="match status" value="1"/>
</dbReference>
<evidence type="ECO:0000256" key="3">
    <source>
        <dbReference type="SAM" id="MobiDB-lite"/>
    </source>
</evidence>
<evidence type="ECO:0000259" key="5">
    <source>
        <dbReference type="PROSITE" id="PS50994"/>
    </source>
</evidence>
<dbReference type="CDD" id="cd00009">
    <property type="entry name" value="AAA"/>
    <property type="match status" value="1"/>
</dbReference>
<dbReference type="AlphaFoldDB" id="A0A0E7TNJ0"/>
<keyword evidence="4" id="KW-1133">Transmembrane helix</keyword>
<dbReference type="NCBIfam" id="NF038214">
    <property type="entry name" value="IS21_help_AAA"/>
    <property type="match status" value="1"/>
</dbReference>
<dbReference type="InterPro" id="IPR036397">
    <property type="entry name" value="RNaseH_sf"/>
</dbReference>
<feature type="region of interest" description="Disordered" evidence="3">
    <location>
        <begin position="390"/>
        <end position="441"/>
    </location>
</feature>
<organism evidence="7 10">
    <name type="scientific">Mycobacterium tuberculosis</name>
    <dbReference type="NCBI Taxonomy" id="1773"/>
    <lineage>
        <taxon>Bacteria</taxon>
        <taxon>Bacillati</taxon>
        <taxon>Actinomycetota</taxon>
        <taxon>Actinomycetes</taxon>
        <taxon>Mycobacteriales</taxon>
        <taxon>Mycobacteriaceae</taxon>
        <taxon>Mycobacterium</taxon>
        <taxon>Mycobacterium tuberculosis complex</taxon>
    </lineage>
</organism>
<dbReference type="SMART" id="SM00382">
    <property type="entry name" value="AAA"/>
    <property type="match status" value="1"/>
</dbReference>
<keyword evidence="4" id="KW-0472">Membrane</keyword>
<dbReference type="Proteomes" id="UP000046947">
    <property type="component" value="Unassembled WGS sequence"/>
</dbReference>
<evidence type="ECO:0000313" key="11">
    <source>
        <dbReference type="Proteomes" id="UP000189452"/>
    </source>
</evidence>
<dbReference type="FunFam" id="3.40.50.300:FF:003328">
    <property type="entry name" value="ISMt2 transposase B"/>
    <property type="match status" value="1"/>
</dbReference>
<dbReference type="GO" id="GO:0003676">
    <property type="term" value="F:nucleic acid binding"/>
    <property type="evidence" value="ECO:0007669"/>
    <property type="project" value="InterPro"/>
</dbReference>
<evidence type="ECO:0000313" key="6">
    <source>
        <dbReference type="EMBL" id="CFE60419.1"/>
    </source>
</evidence>
<dbReference type="InterPro" id="IPR027417">
    <property type="entry name" value="P-loop_NTPase"/>
</dbReference>
<dbReference type="GO" id="GO:0005524">
    <property type="term" value="F:ATP binding"/>
    <property type="evidence" value="ECO:0007669"/>
    <property type="project" value="InterPro"/>
</dbReference>
<dbReference type="Pfam" id="PF01695">
    <property type="entry name" value="IstB_IS21"/>
    <property type="match status" value="1"/>
</dbReference>
<dbReference type="EMBL" id="COPH01000055">
    <property type="protein sequence ID" value="CLX12740.1"/>
    <property type="molecule type" value="Genomic_DNA"/>
</dbReference>
<reference evidence="8 11" key="3">
    <citation type="submission" date="2016-04" db="EMBL/GenBank/DDBJ databases">
        <authorList>
            <person name="Bigi M."/>
            <person name="Bigi F."/>
            <person name="Soria M.A."/>
        </authorList>
    </citation>
    <scope>NUCLEOTIDE SEQUENCE [LARGE SCALE GENOMIC DNA]</scope>
    <source>
        <strain evidence="8 11">6548</strain>
    </source>
</reference>
<sequence>MATIAQRLRDDHGVAASESSVRRWIATHFAEEVARERVTVPRGPVDAGSEAQIDYGRLGMWFDPATARRVAVWAFVMVLAFSRHLFVRPVIRMDQTAWCACHVAAFEFFDGVPARLVCDNLRTGVDKPDLYDPQINRSYAELASHYATLVDPARARKPKDKPRVERPMTYVRDSFWKGREFDSLAQMQQAAVTWSTEVAGLRYLRALEGAQPLRMFEAVEQQALIALPPRAFELTSWSIGTVGVDTHLKVGKALYSVPWRLIGQRLHARTAGDVVQIFAGNDVVATHVRRPSGRSTDFSHYPPEKIAFHMRTPTWCRHTAELVGPACQQVIAEFMRDNAIHHLRSAQGVLGLRDKHGCDRLEAACARAIEVGDPSYRTIKGILVAGTEHAANEPTTSSPASTAGAFLRGPEQFGTDTPRRLISQRNPEPSRHNPHRYSQGEASMSICDPALRNALRTLKLSGMLDTLDARLAQTRNGDLGHLEFLQALREDEIARRESAALTRRLRRAKFEAQATFEDFDFTANPKLPGAMLRDLAALRWLDAGESVILHGPVGVGKTHVAQALVHAVARRGGDVRFAKTSRMLSDLAGGHADRSWGQRIREYTKPLVLILDDFAMREHTAMHADDLYELISDRAITGKPLILTSNRAPNNWYGLFPNPVVAESLLDRLINTSHQILMDGPSYRPRKRPGRTTS</sequence>
<dbReference type="Pfam" id="PF22483">
    <property type="entry name" value="Mu-transpos_C_2"/>
    <property type="match status" value="1"/>
</dbReference>
<protein>
    <submittedName>
        <fullName evidence="8">Chromosomal replication initiator protein DnaA</fullName>
    </submittedName>
    <submittedName>
        <fullName evidence="7">Transposase</fullName>
    </submittedName>
</protein>
<reference evidence="6 9" key="1">
    <citation type="submission" date="2015-03" db="EMBL/GenBank/DDBJ databases">
        <authorList>
            <consortium name="Pathogen Informatics"/>
        </authorList>
    </citation>
    <scope>NUCLEOTIDE SEQUENCE [LARGE SCALE GENOMIC DNA]</scope>
    <source>
        <strain evidence="6 9">H09601792</strain>
    </source>
</reference>
<dbReference type="InterPro" id="IPR001584">
    <property type="entry name" value="Integrase_cat-core"/>
</dbReference>
<dbReference type="InterPro" id="IPR003593">
    <property type="entry name" value="AAA+_ATPase"/>
</dbReference>
<keyword evidence="4" id="KW-0812">Transmembrane</keyword>
<dbReference type="Proteomes" id="UP000050139">
    <property type="component" value="Unassembled WGS sequence"/>
</dbReference>